<comment type="caution">
    <text evidence="2">The sequence shown here is derived from an EMBL/GenBank/DDBJ whole genome shotgun (WGS) entry which is preliminary data.</text>
</comment>
<dbReference type="EMBL" id="CAJVRM010000082">
    <property type="protein sequence ID" value="CAG8973877.1"/>
    <property type="molecule type" value="Genomic_DNA"/>
</dbReference>
<evidence type="ECO:0000313" key="2">
    <source>
        <dbReference type="EMBL" id="CAG8973877.1"/>
    </source>
</evidence>
<organism evidence="2 3">
    <name type="scientific">Hymenoscyphus albidus</name>
    <dbReference type="NCBI Taxonomy" id="595503"/>
    <lineage>
        <taxon>Eukaryota</taxon>
        <taxon>Fungi</taxon>
        <taxon>Dikarya</taxon>
        <taxon>Ascomycota</taxon>
        <taxon>Pezizomycotina</taxon>
        <taxon>Leotiomycetes</taxon>
        <taxon>Helotiales</taxon>
        <taxon>Helotiaceae</taxon>
        <taxon>Hymenoscyphus</taxon>
    </lineage>
</organism>
<evidence type="ECO:0000256" key="1">
    <source>
        <dbReference type="SAM" id="MobiDB-lite"/>
    </source>
</evidence>
<evidence type="ECO:0000313" key="3">
    <source>
        <dbReference type="Proteomes" id="UP000701801"/>
    </source>
</evidence>
<feature type="region of interest" description="Disordered" evidence="1">
    <location>
        <begin position="44"/>
        <end position="121"/>
    </location>
</feature>
<dbReference type="AlphaFoldDB" id="A0A9N9Q3Y6"/>
<sequence>MTKISALRAAQVNRHQKPLIHPSPLENAIQCIFRISRNAVDRLAPERRRRRAHNHHIERQSRSSEPPSSNEPQEISQDTRGHVQSQNFLISDNPGQKKDSADLSTSSGSKQVKDISLFKRV</sequence>
<dbReference type="Proteomes" id="UP000701801">
    <property type="component" value="Unassembled WGS sequence"/>
</dbReference>
<name>A0A9N9Q3Y6_9HELO</name>
<accession>A0A9N9Q3Y6</accession>
<protein>
    <submittedName>
        <fullName evidence="2">Uncharacterized protein</fullName>
    </submittedName>
</protein>
<proteinExistence type="predicted"/>
<reference evidence="2" key="1">
    <citation type="submission" date="2021-07" db="EMBL/GenBank/DDBJ databases">
        <authorList>
            <person name="Durling M."/>
        </authorList>
    </citation>
    <scope>NUCLEOTIDE SEQUENCE</scope>
</reference>
<gene>
    <name evidence="2" type="ORF">HYALB_00010460</name>
</gene>
<feature type="compositionally biased region" description="Basic and acidic residues" evidence="1">
    <location>
        <begin position="111"/>
        <end position="121"/>
    </location>
</feature>
<feature type="compositionally biased region" description="Low complexity" evidence="1">
    <location>
        <begin position="63"/>
        <end position="76"/>
    </location>
</feature>
<keyword evidence="3" id="KW-1185">Reference proteome</keyword>
<feature type="compositionally biased region" description="Polar residues" evidence="1">
    <location>
        <begin position="82"/>
        <end position="94"/>
    </location>
</feature>